<evidence type="ECO:0000313" key="2">
    <source>
        <dbReference type="Proteomes" id="UP000223759"/>
    </source>
</evidence>
<evidence type="ECO:0000313" key="1">
    <source>
        <dbReference type="EMBL" id="SIT72445.1"/>
    </source>
</evidence>
<dbReference type="RefSeq" id="WP_076756061.1">
    <property type="nucleotide sequence ID" value="NZ_CP023018.1"/>
</dbReference>
<evidence type="ECO:0008006" key="3">
    <source>
        <dbReference type="Google" id="ProtNLM"/>
    </source>
</evidence>
<dbReference type="STRING" id="233100.SAMN05216526_1653"/>
<proteinExistence type="predicted"/>
<dbReference type="InterPro" id="IPR021710">
    <property type="entry name" value="DUF3293"/>
</dbReference>
<dbReference type="Pfam" id="PF11697">
    <property type="entry name" value="DUF3293"/>
    <property type="match status" value="1"/>
</dbReference>
<sequence>MSIQQAYRDAEYWVLADQRFCLAIDVPSHSLQRLYKRYGVTCSALLTAFNPQSERLKDDLNQSRQHSLLKRLRSMGLNTCPAINSDPKGVWPDEESVLVFGIERHDAETLARQFQQKAFLWIGDDWRPQLIWI</sequence>
<name>A0A1R3W6N5_9GAMM</name>
<gene>
    <name evidence="1" type="ORF">SAMN05216526_1653</name>
</gene>
<dbReference type="OrthoDB" id="1493624at2"/>
<dbReference type="EMBL" id="FTPK01000003">
    <property type="protein sequence ID" value="SIT72445.1"/>
    <property type="molecule type" value="Genomic_DNA"/>
</dbReference>
<keyword evidence="2" id="KW-1185">Reference proteome</keyword>
<organism evidence="1 2">
    <name type="scientific">Ectothiorhodosinus mongolicus</name>
    <dbReference type="NCBI Taxonomy" id="233100"/>
    <lineage>
        <taxon>Bacteria</taxon>
        <taxon>Pseudomonadati</taxon>
        <taxon>Pseudomonadota</taxon>
        <taxon>Gammaproteobacteria</taxon>
        <taxon>Chromatiales</taxon>
        <taxon>Ectothiorhodospiraceae</taxon>
        <taxon>Ectothiorhodosinus</taxon>
    </lineage>
</organism>
<protein>
    <recommendedName>
        <fullName evidence="3">DUF3293 domain-containing protein</fullName>
    </recommendedName>
</protein>
<dbReference type="AlphaFoldDB" id="A0A1R3W6N5"/>
<accession>A0A1R3W6N5</accession>
<reference evidence="1 2" key="1">
    <citation type="submission" date="2017-01" db="EMBL/GenBank/DDBJ databases">
        <authorList>
            <person name="Mah S.A."/>
            <person name="Swanson W.J."/>
            <person name="Moy G.W."/>
            <person name="Vacquier V.D."/>
        </authorList>
    </citation>
    <scope>NUCLEOTIDE SEQUENCE [LARGE SCALE GENOMIC DNA]</scope>
    <source>
        <strain evidence="1 2">M9</strain>
    </source>
</reference>
<dbReference type="Proteomes" id="UP000223759">
    <property type="component" value="Unassembled WGS sequence"/>
</dbReference>